<dbReference type="SUPFAM" id="SSF54001">
    <property type="entry name" value="Cysteine proteinases"/>
    <property type="match status" value="1"/>
</dbReference>
<accession>A0A388K9Q9</accession>
<evidence type="ECO:0000256" key="5">
    <source>
        <dbReference type="ARBA" id="ARBA00022786"/>
    </source>
</evidence>
<proteinExistence type="inferred from homology"/>
<dbReference type="GO" id="GO:0006508">
    <property type="term" value="P:proteolysis"/>
    <property type="evidence" value="ECO:0007669"/>
    <property type="project" value="UniProtKB-KW"/>
</dbReference>
<comment type="similarity">
    <text evidence="2">Belongs to the peptidase C19 family.</text>
</comment>
<dbReference type="InterPro" id="IPR028889">
    <property type="entry name" value="USP"/>
</dbReference>
<dbReference type="GO" id="GO:0016579">
    <property type="term" value="P:protein deubiquitination"/>
    <property type="evidence" value="ECO:0007669"/>
    <property type="project" value="InterPro"/>
</dbReference>
<dbReference type="EC" id="3.4.19.12" evidence="3"/>
<dbReference type="PANTHER" id="PTHR24006">
    <property type="entry name" value="UBIQUITIN CARBOXYL-TERMINAL HYDROLASE"/>
    <property type="match status" value="1"/>
</dbReference>
<comment type="catalytic activity">
    <reaction evidence="1">
        <text>Thiol-dependent hydrolysis of ester, thioester, amide, peptide and isopeptide bonds formed by the C-terminal Gly of ubiquitin (a 76-residue protein attached to proteins as an intracellular targeting signal).</text>
        <dbReference type="EC" id="3.4.19.12"/>
    </reaction>
</comment>
<keyword evidence="4" id="KW-0645">Protease</keyword>
<keyword evidence="11" id="KW-1185">Reference proteome</keyword>
<dbReference type="EMBL" id="BFEA01000077">
    <property type="protein sequence ID" value="GBG66673.1"/>
    <property type="molecule type" value="Genomic_DNA"/>
</dbReference>
<dbReference type="STRING" id="69332.A0A388K9Q9"/>
<keyword evidence="5" id="KW-0833">Ubl conjugation pathway</keyword>
<evidence type="ECO:0000256" key="4">
    <source>
        <dbReference type="ARBA" id="ARBA00022670"/>
    </source>
</evidence>
<feature type="region of interest" description="Disordered" evidence="8">
    <location>
        <begin position="95"/>
        <end position="133"/>
    </location>
</feature>
<dbReference type="InterPro" id="IPR001394">
    <property type="entry name" value="Peptidase_C19_UCH"/>
</dbReference>
<dbReference type="Pfam" id="PF00443">
    <property type="entry name" value="UCH"/>
    <property type="match status" value="1"/>
</dbReference>
<dbReference type="PROSITE" id="PS00972">
    <property type="entry name" value="USP_1"/>
    <property type="match status" value="1"/>
</dbReference>
<dbReference type="InterPro" id="IPR050164">
    <property type="entry name" value="Peptidase_C19"/>
</dbReference>
<dbReference type="OrthoDB" id="429671at2759"/>
<keyword evidence="7" id="KW-0788">Thiol protease</keyword>
<organism evidence="10 11">
    <name type="scientific">Chara braunii</name>
    <name type="common">Braun's stonewort</name>
    <dbReference type="NCBI Taxonomy" id="69332"/>
    <lineage>
        <taxon>Eukaryota</taxon>
        <taxon>Viridiplantae</taxon>
        <taxon>Streptophyta</taxon>
        <taxon>Charophyceae</taxon>
        <taxon>Charales</taxon>
        <taxon>Characeae</taxon>
        <taxon>Chara</taxon>
    </lineage>
</organism>
<evidence type="ECO:0000256" key="3">
    <source>
        <dbReference type="ARBA" id="ARBA00012759"/>
    </source>
</evidence>
<feature type="compositionally biased region" description="Basic and acidic residues" evidence="8">
    <location>
        <begin position="994"/>
        <end position="1003"/>
    </location>
</feature>
<evidence type="ECO:0000313" key="10">
    <source>
        <dbReference type="EMBL" id="GBG66673.1"/>
    </source>
</evidence>
<dbReference type="PROSITE" id="PS00973">
    <property type="entry name" value="USP_2"/>
    <property type="match status" value="1"/>
</dbReference>
<evidence type="ECO:0000256" key="1">
    <source>
        <dbReference type="ARBA" id="ARBA00000707"/>
    </source>
</evidence>
<evidence type="ECO:0000256" key="7">
    <source>
        <dbReference type="ARBA" id="ARBA00022807"/>
    </source>
</evidence>
<feature type="domain" description="USP" evidence="9">
    <location>
        <begin position="1115"/>
        <end position="1512"/>
    </location>
</feature>
<dbReference type="Proteomes" id="UP000265515">
    <property type="component" value="Unassembled WGS sequence"/>
</dbReference>
<dbReference type="InterPro" id="IPR018200">
    <property type="entry name" value="USP_CS"/>
</dbReference>
<feature type="compositionally biased region" description="Basic and acidic residues" evidence="8">
    <location>
        <begin position="206"/>
        <end position="215"/>
    </location>
</feature>
<feature type="compositionally biased region" description="Low complexity" evidence="8">
    <location>
        <begin position="1004"/>
        <end position="1016"/>
    </location>
</feature>
<dbReference type="InterPro" id="IPR038765">
    <property type="entry name" value="Papain-like_cys_pep_sf"/>
</dbReference>
<feature type="region of interest" description="Disordered" evidence="8">
    <location>
        <begin position="927"/>
        <end position="1016"/>
    </location>
</feature>
<feature type="compositionally biased region" description="Low complexity" evidence="8">
    <location>
        <begin position="176"/>
        <end position="190"/>
    </location>
</feature>
<dbReference type="GO" id="GO:0005634">
    <property type="term" value="C:nucleus"/>
    <property type="evidence" value="ECO:0007669"/>
    <property type="project" value="TreeGrafter"/>
</dbReference>
<feature type="compositionally biased region" description="Polar residues" evidence="8">
    <location>
        <begin position="927"/>
        <end position="955"/>
    </location>
</feature>
<dbReference type="PROSITE" id="PS50235">
    <property type="entry name" value="USP_3"/>
    <property type="match status" value="1"/>
</dbReference>
<dbReference type="Gene3D" id="3.90.70.10">
    <property type="entry name" value="Cysteine proteinases"/>
    <property type="match status" value="1"/>
</dbReference>
<dbReference type="GO" id="GO:0005829">
    <property type="term" value="C:cytosol"/>
    <property type="evidence" value="ECO:0007669"/>
    <property type="project" value="TreeGrafter"/>
</dbReference>
<sequence>MVGLRGGKGGEGRSGIAIDRCGTVAQRRCAVGGDVAQSSHALRNTHQSEQAAMERSGRVELQQRNQEVFVFGSFTEAELLHFQSLALGEKGAGSKRASVGQSTESLKQLTVQGSHLAEHSEQQAEGDLKSNQSHRIEISRVEREANQWDKQLWPPEKSQGIGQPPDHANAAKHGQVDLQQSTQSVQSVSEDQAREVAWSMPPECTPKQKVEQKEIHQDPAAKDLLKEAPKGDPGKPQGSLLVENMQPQTLPQREPDRHQVQRLVHSSPSQQGVQVSSRGQLQHCEVDSPTKQEGVQRMQPVAQQAFHQFPSAGAQQTHLYPSHPVHPPQAPTVHLLPGVPVVFGTGEVIVKRDMIPKGVATNGTGMAPYFGEVPRSSTAVVAAIPSAMPAATVPVLRNGLGLGSGEATLGAVSGSVVRRDPSMSTAVVPSGSVSITAAPALATSATAVGTSEGGLAGIGRPGAMSLAPNVAVVGVWRGASAPVNGAPGRVVGGGHPSTVIGAGAHTCIPTGTHPTAVVGAPHTTPAIPRMHPTIIGATTAHAPAAVGPPLPPSTGGPHPAPVIVAARSLPSVIGGGHSHPIVGGSPIVLNSQPPIPALARAVATPAVSTAWAVGGTTVAPATPPPPSGFVWNDTVPLIEHSPFAVIQPTSGPPAAFPWTGTSLHAPMIASQSRSYLSAGSGANQPTFVPSAPTPPANGPSAAPVTFGWPSTAGAGLAPVSPPLLVPSVGTNSVPWVTAVLTPPNKSPVVSLRTGNVPKVVVASSAAVPNRQDSGKAIRGPPGVTLWPVTPVKKSQAGSSEREAEAAAVGEVVRTDGHYLETICFDAAKVEVPTATEPRTTDITSGGCSVAIQSSVELGAVDGKGQVASLGSDVVKGSSSVIPCRGPDPRPVVSESAECFSGGELISNSESASERALVEVCELNNSHASTNGADVVSSETLGTGNSSAGTPGSSAAESEKTGDMSGVHTSGVGEVDTPASAPPNPGSSTIPRAEANGECKEPRAADWSSNSAAKSKSWAALVGVPPSEDGYIEEVRANVSVRGVGAGSGKAGMMSMASKSQVGGVAVSGKGNGRIAEEGTRVTAMVHQEQPAVYGSVWLKSLREFEQGKRVQPIPRGLMNTGNSCFLNSTLQALLSCSPFFHLIRVLATQKIPTDGKFPVLKAFVDFLAEFQLPQQGEVMVSKDGARDVNGFDKYGNRTSTIDVGRPFVPAMFENVLMRFSPNQRARGPGRTRQEDAQEFLSYCLDCLHQELLMLQEEEEGSGSTVGRDGAGAVRAARQSSASSEVIAGMHDEDEWETVGPKNRTAVTRTHEFPETALSSIFGGQLRSEVRTQGSKPSATVQPFMLLQLDIMPESVKTVEDALHHFTARETLDGYKTKGRAEVPASKSVRILQLPRVLVLHLKRFSYDAQGVGKVHKMVRFPLNLTLHRDLLVPSSVTVGTGGISGSHREVRQYELVSIVSHHGKDAATGHYTTDAKQGDNRWLRFDDCHVTSVPQHRVLDNDEAYLLVYKRWSML</sequence>
<reference evidence="10 11" key="1">
    <citation type="journal article" date="2018" name="Cell">
        <title>The Chara Genome: Secondary Complexity and Implications for Plant Terrestrialization.</title>
        <authorList>
            <person name="Nishiyama T."/>
            <person name="Sakayama H."/>
            <person name="Vries J.D."/>
            <person name="Buschmann H."/>
            <person name="Saint-Marcoux D."/>
            <person name="Ullrich K.K."/>
            <person name="Haas F.B."/>
            <person name="Vanderstraeten L."/>
            <person name="Becker D."/>
            <person name="Lang D."/>
            <person name="Vosolsobe S."/>
            <person name="Rombauts S."/>
            <person name="Wilhelmsson P.K.I."/>
            <person name="Janitza P."/>
            <person name="Kern R."/>
            <person name="Heyl A."/>
            <person name="Rumpler F."/>
            <person name="Villalobos L.I.A.C."/>
            <person name="Clay J.M."/>
            <person name="Skokan R."/>
            <person name="Toyoda A."/>
            <person name="Suzuki Y."/>
            <person name="Kagoshima H."/>
            <person name="Schijlen E."/>
            <person name="Tajeshwar N."/>
            <person name="Catarino B."/>
            <person name="Hetherington A.J."/>
            <person name="Saltykova A."/>
            <person name="Bonnot C."/>
            <person name="Breuninger H."/>
            <person name="Symeonidi A."/>
            <person name="Radhakrishnan G.V."/>
            <person name="Van Nieuwerburgh F."/>
            <person name="Deforce D."/>
            <person name="Chang C."/>
            <person name="Karol K.G."/>
            <person name="Hedrich R."/>
            <person name="Ulvskov P."/>
            <person name="Glockner G."/>
            <person name="Delwiche C.F."/>
            <person name="Petrasek J."/>
            <person name="Van de Peer Y."/>
            <person name="Friml J."/>
            <person name="Beilby M."/>
            <person name="Dolan L."/>
            <person name="Kohara Y."/>
            <person name="Sugano S."/>
            <person name="Fujiyama A."/>
            <person name="Delaux P.-M."/>
            <person name="Quint M."/>
            <person name="TheiBen G."/>
            <person name="Hagemann M."/>
            <person name="Harholt J."/>
            <person name="Dunand C."/>
            <person name="Zachgo S."/>
            <person name="Langdale J."/>
            <person name="Maumus F."/>
            <person name="Straeten D.V.D."/>
            <person name="Gould S.B."/>
            <person name="Rensing S.A."/>
        </authorList>
    </citation>
    <scope>NUCLEOTIDE SEQUENCE [LARGE SCALE GENOMIC DNA]</scope>
    <source>
        <strain evidence="10 11">S276</strain>
    </source>
</reference>
<protein>
    <recommendedName>
        <fullName evidence="3">ubiquitinyl hydrolase 1</fullName>
        <ecNumber evidence="3">3.4.19.12</ecNumber>
    </recommendedName>
</protein>
<dbReference type="PANTHER" id="PTHR24006:SF687">
    <property type="entry name" value="UBIQUITIN CARBOXYL-TERMINAL HYDROLASE 10"/>
    <property type="match status" value="1"/>
</dbReference>
<dbReference type="Gramene" id="GBG66673">
    <property type="protein sequence ID" value="GBG66673"/>
    <property type="gene ID" value="CBR_g66808"/>
</dbReference>
<keyword evidence="6" id="KW-0378">Hydrolase</keyword>
<feature type="region of interest" description="Disordered" evidence="8">
    <location>
        <begin position="153"/>
        <end position="215"/>
    </location>
</feature>
<evidence type="ECO:0000313" key="11">
    <source>
        <dbReference type="Proteomes" id="UP000265515"/>
    </source>
</evidence>
<evidence type="ECO:0000256" key="6">
    <source>
        <dbReference type="ARBA" id="ARBA00022801"/>
    </source>
</evidence>
<evidence type="ECO:0000256" key="2">
    <source>
        <dbReference type="ARBA" id="ARBA00009085"/>
    </source>
</evidence>
<feature type="region of interest" description="Disordered" evidence="8">
    <location>
        <begin position="679"/>
        <end position="701"/>
    </location>
</feature>
<feature type="compositionally biased region" description="Polar residues" evidence="8">
    <location>
        <begin position="99"/>
        <end position="113"/>
    </location>
</feature>
<dbReference type="OMA" id="HYLETIC"/>
<comment type="caution">
    <text evidence="10">The sequence shown here is derived from an EMBL/GenBank/DDBJ whole genome shotgun (WGS) entry which is preliminary data.</text>
</comment>
<gene>
    <name evidence="10" type="ORF">CBR_g66808</name>
</gene>
<evidence type="ECO:0000259" key="9">
    <source>
        <dbReference type="PROSITE" id="PS50235"/>
    </source>
</evidence>
<feature type="compositionally biased region" description="Basic and acidic residues" evidence="8">
    <location>
        <begin position="116"/>
        <end position="133"/>
    </location>
</feature>
<name>A0A388K9Q9_CHABU</name>
<evidence type="ECO:0000256" key="8">
    <source>
        <dbReference type="SAM" id="MobiDB-lite"/>
    </source>
</evidence>
<dbReference type="GO" id="GO:0004843">
    <property type="term" value="F:cysteine-type deubiquitinase activity"/>
    <property type="evidence" value="ECO:0007669"/>
    <property type="project" value="UniProtKB-EC"/>
</dbReference>